<evidence type="ECO:0000313" key="1">
    <source>
        <dbReference type="EMBL" id="KZV54085.1"/>
    </source>
</evidence>
<sequence length="570" mass="62748">MGPSSTMSLFDLQDVCVAIESLATLDLPMIVASIGIFELKGPYYMLTMTNCSPSLSLALLLPPPRRLHRNSFRPNRHGDSVLRTFAGFVVQTSKGIEISVMDRIERSSAIQPLKGCFPRGMKAPSRWSSRAFKFIKHLLCPGSGIQIRRCVNSDIRASGSDLSIHKILPNCIKFSIFQKKRRIQPCSHRAHVVQVSCVSVAHRRHTVPHVVHLLRTYHGAYHAVGAHVSNARFGRRCAPVVHAPCVPPVIARRARGCTHPLFYLCALAVQQEATRVFMGMRTTCNMRAEAGAPSLGLSGGEIGLGHDACRSQCFVVEDSPFVLLRGYPMLSEEIIVWKISNQSPRCVLDKWVYLVAHAMSLFDLQDVCMSIESLAIIDLPMTIDSIGIFELKKDRTEEEGWKCDFLKLAGSHPLSLALLLSPPRRRRRNSFQPSRHGDSVRRTFAGLVQTSKGIEISVVDQIVRSSAVQPLKGHFPRGLVGARRLVAREALLSSCQLSPPRGLFSFRGGPSPTSAARIGVILDDAFQLVIQMSALRGGVIVISVKITKLVGLRISPSPVAPQGRCNIFHS</sequence>
<gene>
    <name evidence="1" type="ORF">F511_37681</name>
</gene>
<dbReference type="Proteomes" id="UP000250235">
    <property type="component" value="Unassembled WGS sequence"/>
</dbReference>
<name>A0A2Z7D3U0_9LAMI</name>
<organism evidence="1 2">
    <name type="scientific">Dorcoceras hygrometricum</name>
    <dbReference type="NCBI Taxonomy" id="472368"/>
    <lineage>
        <taxon>Eukaryota</taxon>
        <taxon>Viridiplantae</taxon>
        <taxon>Streptophyta</taxon>
        <taxon>Embryophyta</taxon>
        <taxon>Tracheophyta</taxon>
        <taxon>Spermatophyta</taxon>
        <taxon>Magnoliopsida</taxon>
        <taxon>eudicotyledons</taxon>
        <taxon>Gunneridae</taxon>
        <taxon>Pentapetalae</taxon>
        <taxon>asterids</taxon>
        <taxon>lamiids</taxon>
        <taxon>Lamiales</taxon>
        <taxon>Gesneriaceae</taxon>
        <taxon>Didymocarpoideae</taxon>
        <taxon>Trichosporeae</taxon>
        <taxon>Loxocarpinae</taxon>
        <taxon>Dorcoceras</taxon>
    </lineage>
</organism>
<keyword evidence="2" id="KW-1185">Reference proteome</keyword>
<proteinExistence type="predicted"/>
<accession>A0A2Z7D3U0</accession>
<reference evidence="1 2" key="1">
    <citation type="journal article" date="2015" name="Proc. Natl. Acad. Sci. U.S.A.">
        <title>The resurrection genome of Boea hygrometrica: A blueprint for survival of dehydration.</title>
        <authorList>
            <person name="Xiao L."/>
            <person name="Yang G."/>
            <person name="Zhang L."/>
            <person name="Yang X."/>
            <person name="Zhao S."/>
            <person name="Ji Z."/>
            <person name="Zhou Q."/>
            <person name="Hu M."/>
            <person name="Wang Y."/>
            <person name="Chen M."/>
            <person name="Xu Y."/>
            <person name="Jin H."/>
            <person name="Xiao X."/>
            <person name="Hu G."/>
            <person name="Bao F."/>
            <person name="Hu Y."/>
            <person name="Wan P."/>
            <person name="Li L."/>
            <person name="Deng X."/>
            <person name="Kuang T."/>
            <person name="Xiang C."/>
            <person name="Zhu J.K."/>
            <person name="Oliver M.J."/>
            <person name="He Y."/>
        </authorList>
    </citation>
    <scope>NUCLEOTIDE SEQUENCE [LARGE SCALE GENOMIC DNA]</scope>
    <source>
        <strain evidence="2">cv. XS01</strain>
    </source>
</reference>
<dbReference type="AlphaFoldDB" id="A0A2Z7D3U0"/>
<evidence type="ECO:0000313" key="2">
    <source>
        <dbReference type="Proteomes" id="UP000250235"/>
    </source>
</evidence>
<dbReference type="EMBL" id="KQ989619">
    <property type="protein sequence ID" value="KZV54085.1"/>
    <property type="molecule type" value="Genomic_DNA"/>
</dbReference>
<protein>
    <submittedName>
        <fullName evidence="1">Uncharacterized protein</fullName>
    </submittedName>
</protein>